<dbReference type="Gene3D" id="3.80.10.10">
    <property type="entry name" value="Ribonuclease Inhibitor"/>
    <property type="match status" value="2"/>
</dbReference>
<name>A0A0E0MG60_ORYPU</name>
<dbReference type="SUPFAM" id="SSF52058">
    <property type="entry name" value="L domain-like"/>
    <property type="match status" value="1"/>
</dbReference>
<evidence type="ECO:0000256" key="5">
    <source>
        <dbReference type="ARBA" id="ARBA00023136"/>
    </source>
</evidence>
<keyword evidence="3" id="KW-0732">Signal</keyword>
<dbReference type="Gramene" id="OPUNC11G13470.3">
    <property type="protein sequence ID" value="OPUNC11G13470.3"/>
    <property type="gene ID" value="OPUNC11G13470"/>
</dbReference>
<keyword evidence="2" id="KW-0812">Transmembrane</keyword>
<sequence length="321" mass="35263">MTTTTTTTAKLLLYPSASAPPPYTETRRRIGSRWWHSRRRSAMTRITPSCPGTAADSAHFCSWEGVLCSSSSSSSRVTRLNITSRGLIERISPWLGNLTHLQRLVLSGDAFAGGIPPSLGHLQRLQILDLTNNTLQGVIPDQLANCSSLKALQIGGGNDVVGRFPDLPHYRLQILELDRNDLTGHIPAFSCQHHDAECVLVWSIPDELARLSSLKVFDVGRNRLMSIRFPQAILNLSSLTLVFLAVNHLSGEIPSDIGNSLPSLQALTLGMNLFYGNVPYSLMNTSNLHLIDMLYNNFTGVIPSSIGRLTNLSFLNFELNS</sequence>
<dbReference type="GO" id="GO:0016020">
    <property type="term" value="C:membrane"/>
    <property type="evidence" value="ECO:0007669"/>
    <property type="project" value="UniProtKB-SubCell"/>
</dbReference>
<evidence type="ECO:0000256" key="6">
    <source>
        <dbReference type="ARBA" id="ARBA00023180"/>
    </source>
</evidence>
<evidence type="ECO:0008006" key="9">
    <source>
        <dbReference type="Google" id="ProtNLM"/>
    </source>
</evidence>
<dbReference type="HOGENOM" id="CLU_000288_18_22_1"/>
<dbReference type="InterPro" id="IPR032675">
    <property type="entry name" value="LRR_dom_sf"/>
</dbReference>
<keyword evidence="5" id="KW-0472">Membrane</keyword>
<evidence type="ECO:0000313" key="7">
    <source>
        <dbReference type="EnsemblPlants" id="OPUNC11G13470.3"/>
    </source>
</evidence>
<accession>A0A0E0MG60</accession>
<comment type="subcellular location">
    <subcellularLocation>
        <location evidence="1">Membrane</location>
        <topology evidence="1">Single-pass type I membrane protein</topology>
    </subcellularLocation>
</comment>
<proteinExistence type="predicted"/>
<dbReference type="InterPro" id="IPR046956">
    <property type="entry name" value="RLP23-like"/>
</dbReference>
<keyword evidence="4" id="KW-1133">Transmembrane helix</keyword>
<organism evidence="7">
    <name type="scientific">Oryza punctata</name>
    <name type="common">Red rice</name>
    <dbReference type="NCBI Taxonomy" id="4537"/>
    <lineage>
        <taxon>Eukaryota</taxon>
        <taxon>Viridiplantae</taxon>
        <taxon>Streptophyta</taxon>
        <taxon>Embryophyta</taxon>
        <taxon>Tracheophyta</taxon>
        <taxon>Spermatophyta</taxon>
        <taxon>Magnoliopsida</taxon>
        <taxon>Liliopsida</taxon>
        <taxon>Poales</taxon>
        <taxon>Poaceae</taxon>
        <taxon>BOP clade</taxon>
        <taxon>Oryzoideae</taxon>
        <taxon>Oryzeae</taxon>
        <taxon>Oryzinae</taxon>
        <taxon>Oryza</taxon>
    </lineage>
</organism>
<dbReference type="AlphaFoldDB" id="A0A0E0MG60"/>
<keyword evidence="6" id="KW-0325">Glycoprotein</keyword>
<dbReference type="Proteomes" id="UP000026962">
    <property type="component" value="Chromosome 11"/>
</dbReference>
<evidence type="ECO:0000256" key="3">
    <source>
        <dbReference type="ARBA" id="ARBA00022729"/>
    </source>
</evidence>
<dbReference type="InterPro" id="IPR001611">
    <property type="entry name" value="Leu-rich_rpt"/>
</dbReference>
<dbReference type="Pfam" id="PF13855">
    <property type="entry name" value="LRR_8"/>
    <property type="match status" value="1"/>
</dbReference>
<evidence type="ECO:0000256" key="1">
    <source>
        <dbReference type="ARBA" id="ARBA00004479"/>
    </source>
</evidence>
<dbReference type="PANTHER" id="PTHR48063">
    <property type="entry name" value="LRR RECEPTOR-LIKE KINASE"/>
    <property type="match status" value="1"/>
</dbReference>
<dbReference type="EnsemblPlants" id="OPUNC11G13470.3">
    <property type="protein sequence ID" value="OPUNC11G13470.3"/>
    <property type="gene ID" value="OPUNC11G13470"/>
</dbReference>
<reference evidence="7" key="2">
    <citation type="submission" date="2018-05" db="EMBL/GenBank/DDBJ databases">
        <title>OpunRS2 (Oryza punctata Reference Sequence Version 2).</title>
        <authorList>
            <person name="Zhang J."/>
            <person name="Kudrna D."/>
            <person name="Lee S."/>
            <person name="Talag J."/>
            <person name="Welchert J."/>
            <person name="Wing R.A."/>
        </authorList>
    </citation>
    <scope>NUCLEOTIDE SEQUENCE [LARGE SCALE GENOMIC DNA]</scope>
</reference>
<keyword evidence="8" id="KW-1185">Reference proteome</keyword>
<reference evidence="7" key="1">
    <citation type="submission" date="2015-04" db="UniProtKB">
        <authorList>
            <consortium name="EnsemblPlants"/>
        </authorList>
    </citation>
    <scope>IDENTIFICATION</scope>
</reference>
<dbReference type="OMA" id="NIATEFA"/>
<protein>
    <recommendedName>
        <fullName evidence="9">Leucine-rich repeat-containing N-terminal plant-type domain-containing protein</fullName>
    </recommendedName>
</protein>
<evidence type="ECO:0000256" key="2">
    <source>
        <dbReference type="ARBA" id="ARBA00022692"/>
    </source>
</evidence>
<evidence type="ECO:0000256" key="4">
    <source>
        <dbReference type="ARBA" id="ARBA00022989"/>
    </source>
</evidence>
<evidence type="ECO:0000313" key="8">
    <source>
        <dbReference type="Proteomes" id="UP000026962"/>
    </source>
</evidence>
<dbReference type="Pfam" id="PF00560">
    <property type="entry name" value="LRR_1"/>
    <property type="match status" value="1"/>
</dbReference>